<reference evidence="1" key="2">
    <citation type="journal article" date="2023" name="Int. J. Mol. Sci.">
        <title>De Novo Assembly and Annotation of 11 Diverse Shrub Willow (Salix) Genomes Reveals Novel Gene Organization in Sex-Linked Regions.</title>
        <authorList>
            <person name="Hyden B."/>
            <person name="Feng K."/>
            <person name="Yates T.B."/>
            <person name="Jawdy S."/>
            <person name="Cereghino C."/>
            <person name="Smart L.B."/>
            <person name="Muchero W."/>
        </authorList>
    </citation>
    <scope>NUCLEOTIDE SEQUENCE</scope>
    <source>
        <tissue evidence="1">Shoot tip</tissue>
    </source>
</reference>
<dbReference type="Proteomes" id="UP001141253">
    <property type="component" value="Chromosome 18"/>
</dbReference>
<dbReference type="EMBL" id="JAPFFI010000017">
    <property type="protein sequence ID" value="KAJ6355681.1"/>
    <property type="molecule type" value="Genomic_DNA"/>
</dbReference>
<keyword evidence="2" id="KW-1185">Reference proteome</keyword>
<reference evidence="1" key="1">
    <citation type="submission" date="2022-10" db="EMBL/GenBank/DDBJ databases">
        <authorList>
            <person name="Hyden B.L."/>
            <person name="Feng K."/>
            <person name="Yates T."/>
            <person name="Jawdy S."/>
            <person name="Smart L.B."/>
            <person name="Muchero W."/>
        </authorList>
    </citation>
    <scope>NUCLEOTIDE SEQUENCE</scope>
    <source>
        <tissue evidence="1">Shoot tip</tissue>
    </source>
</reference>
<sequence>MYVEQRESKREPRTMLLLCWSCYESF</sequence>
<evidence type="ECO:0000313" key="2">
    <source>
        <dbReference type="Proteomes" id="UP001141253"/>
    </source>
</evidence>
<gene>
    <name evidence="1" type="ORF">OIU77_006125</name>
</gene>
<evidence type="ECO:0000313" key="1">
    <source>
        <dbReference type="EMBL" id="KAJ6355681.1"/>
    </source>
</evidence>
<evidence type="ECO:0008006" key="3">
    <source>
        <dbReference type="Google" id="ProtNLM"/>
    </source>
</evidence>
<name>A0ABQ9ART2_9ROSI</name>
<organism evidence="1 2">
    <name type="scientific">Salix suchowensis</name>
    <dbReference type="NCBI Taxonomy" id="1278906"/>
    <lineage>
        <taxon>Eukaryota</taxon>
        <taxon>Viridiplantae</taxon>
        <taxon>Streptophyta</taxon>
        <taxon>Embryophyta</taxon>
        <taxon>Tracheophyta</taxon>
        <taxon>Spermatophyta</taxon>
        <taxon>Magnoliopsida</taxon>
        <taxon>eudicotyledons</taxon>
        <taxon>Gunneridae</taxon>
        <taxon>Pentapetalae</taxon>
        <taxon>rosids</taxon>
        <taxon>fabids</taxon>
        <taxon>Malpighiales</taxon>
        <taxon>Salicaceae</taxon>
        <taxon>Saliceae</taxon>
        <taxon>Salix</taxon>
    </lineage>
</organism>
<proteinExistence type="predicted"/>
<protein>
    <recommendedName>
        <fullName evidence="3">Photosystem II protein L</fullName>
    </recommendedName>
</protein>
<comment type="caution">
    <text evidence="1">The sequence shown here is derived from an EMBL/GenBank/DDBJ whole genome shotgun (WGS) entry which is preliminary data.</text>
</comment>
<accession>A0ABQ9ART2</accession>